<keyword evidence="2" id="KW-1185">Reference proteome</keyword>
<accession>A0A7T8KK30</accession>
<evidence type="ECO:0000313" key="2">
    <source>
        <dbReference type="Proteomes" id="UP000595437"/>
    </source>
</evidence>
<gene>
    <name evidence="1" type="ORF">FKW44_002115</name>
</gene>
<reference evidence="2" key="1">
    <citation type="submission" date="2021-01" db="EMBL/GenBank/DDBJ databases">
        <title>Caligus Genome Assembly.</title>
        <authorList>
            <person name="Gallardo-Escarate C."/>
        </authorList>
    </citation>
    <scope>NUCLEOTIDE SEQUENCE [LARGE SCALE GENOMIC DNA]</scope>
</reference>
<dbReference type="EMBL" id="CP045891">
    <property type="protein sequence ID" value="QQP57203.1"/>
    <property type="molecule type" value="Genomic_DNA"/>
</dbReference>
<proteinExistence type="predicted"/>
<dbReference type="Proteomes" id="UP000595437">
    <property type="component" value="Chromosome 2"/>
</dbReference>
<organism evidence="1 2">
    <name type="scientific">Caligus rogercresseyi</name>
    <name type="common">Sea louse</name>
    <dbReference type="NCBI Taxonomy" id="217165"/>
    <lineage>
        <taxon>Eukaryota</taxon>
        <taxon>Metazoa</taxon>
        <taxon>Ecdysozoa</taxon>
        <taxon>Arthropoda</taxon>
        <taxon>Crustacea</taxon>
        <taxon>Multicrustacea</taxon>
        <taxon>Hexanauplia</taxon>
        <taxon>Copepoda</taxon>
        <taxon>Siphonostomatoida</taxon>
        <taxon>Caligidae</taxon>
        <taxon>Caligus</taxon>
    </lineage>
</organism>
<evidence type="ECO:0000313" key="1">
    <source>
        <dbReference type="EMBL" id="QQP57203.1"/>
    </source>
</evidence>
<dbReference type="AlphaFoldDB" id="A0A7T8KK30"/>
<name>A0A7T8KK30_CALRO</name>
<protein>
    <submittedName>
        <fullName evidence="1">Uncharacterized protein</fullName>
    </submittedName>
</protein>
<sequence>MSFDDPKQTPNPPYFLTMLLLAPTAPPQTEVEQRGIPGDNFSLNRCCHSLNCPW</sequence>